<name>A0A6P4IDC2_DROKI</name>
<keyword evidence="2" id="KW-0813">Transport</keyword>
<dbReference type="GO" id="GO:0060072">
    <property type="term" value="F:large conductance calcium-activated potassium channel activity"/>
    <property type="evidence" value="ECO:0007669"/>
    <property type="project" value="TreeGrafter"/>
</dbReference>
<dbReference type="Pfam" id="PF21014">
    <property type="entry name" value="Slowpoke_C"/>
    <property type="match status" value="1"/>
</dbReference>
<keyword evidence="6" id="KW-0631">Potassium channel</keyword>
<evidence type="ECO:0000256" key="11">
    <source>
        <dbReference type="ARBA" id="ARBA00023065"/>
    </source>
</evidence>
<evidence type="ECO:0000256" key="14">
    <source>
        <dbReference type="ARBA" id="ARBA00029579"/>
    </source>
</evidence>
<evidence type="ECO:0000256" key="15">
    <source>
        <dbReference type="ARBA" id="ARBA00031999"/>
    </source>
</evidence>
<keyword evidence="10 18" id="KW-1133">Transmembrane helix</keyword>
<evidence type="ECO:0000256" key="8">
    <source>
        <dbReference type="ARBA" id="ARBA00022882"/>
    </source>
</evidence>
<feature type="transmembrane region" description="Helical" evidence="18">
    <location>
        <begin position="250"/>
        <end position="271"/>
    </location>
</feature>
<evidence type="ECO:0000256" key="9">
    <source>
        <dbReference type="ARBA" id="ARBA00022958"/>
    </source>
</evidence>
<feature type="transmembrane region" description="Helical" evidence="18">
    <location>
        <begin position="191"/>
        <end position="214"/>
    </location>
</feature>
<evidence type="ECO:0000256" key="13">
    <source>
        <dbReference type="ARBA" id="ARBA00023303"/>
    </source>
</evidence>
<dbReference type="GO" id="GO:0045211">
    <property type="term" value="C:postsynaptic membrane"/>
    <property type="evidence" value="ECO:0007669"/>
    <property type="project" value="TreeGrafter"/>
</dbReference>
<dbReference type="InterPro" id="IPR003929">
    <property type="entry name" value="K_chnl_BK_asu"/>
</dbReference>
<evidence type="ECO:0000256" key="18">
    <source>
        <dbReference type="SAM" id="Phobius"/>
    </source>
</evidence>
<feature type="domain" description="RCK N-terminal" evidence="19">
    <location>
        <begin position="356"/>
        <end position="498"/>
    </location>
</feature>
<dbReference type="FunFam" id="1.20.120.350:FF:000035">
    <property type="entry name" value="Calcium-activated potassium channel slowpoke"/>
    <property type="match status" value="1"/>
</dbReference>
<evidence type="ECO:0000313" key="21">
    <source>
        <dbReference type="RefSeq" id="XP_017020518.1"/>
    </source>
</evidence>
<feature type="region of interest" description="Disordered" evidence="17">
    <location>
        <begin position="759"/>
        <end position="778"/>
    </location>
</feature>
<keyword evidence="20" id="KW-1185">Reference proteome</keyword>
<dbReference type="GO" id="GO:0009410">
    <property type="term" value="P:response to xenobiotic stimulus"/>
    <property type="evidence" value="ECO:0007669"/>
    <property type="project" value="UniProtKB-ARBA"/>
</dbReference>
<sequence length="1197" mass="132913">MSSDLIGTNFSSTLTNGMSGCDQSTVESLADDPTDSPFDADDCLKVRKYWCFLLSSIFTFLAGLLVVLLWRAFAFICCRKEPDLGPNDPKQKEQKASRNKQEFEGTFMTEAKDWAGELISGQTTTGRILVVLVFILSIASLIIYFVDASSEEVERCQKWSNNITQQIDLAFNIFFMVYFFIRFIAASDKLWFMLEMYSFVDYFTIPPSFVSIYLDRTWIGLRFLRALRLMTVPDILQYLNVLKTSSSIRLAQLVSIFISVWLTAAGIIHLLENSGDPLDFNNAHRLSYWTCVYFLIVTMSTVGYGDVYCETVLGRTFLVFFLLVGLAMFASSIPEIIELVGSGNKYGGELKREHGKRHIVVCGHITYESVSHFLKDFLHEDREDVDVEVVFLHRKPPDLELEGLFKRHFTTVEFFQGTIMNPIDLQRVKVHEADACLVLANKYCQDPDAEDAANIMRVISIKNYSDDIRVIIQLMQYHNKAYLLNIPSWDWKQGDDVICLAELKLGFIAQSCLAPGFSTMMANLFAMRSFKTSPDMQSWTNDYLRGTGMEMYTETLSPTFIGIPFAQATELCFSKLKLLLLAIEIKGAEEGADSKISINPRGAKIQANTQGFFIAQSADEVKRAWFYCKACHEDIKDETLIKKCKCKNLTVQPRSKFDDLGDITRDREDTNLLNRNVRRPNGTGNGTGAMHHMNNTAAAAAAAAAAGKQVNKVKPTVNVSRQVEGQVISPSQYNRPPENDANPYAGYQLAYEVKKLMPTSRSSGTGTQNQNGGVSLPAGIADDQSKDFDFEKTEMKYDSTGMFHWSPAKSLEDCILDRNQAAMTVLNGHVVVCLFADPDSPLIGLRNLVMPLRASNFHYHELKHVVIVGSVDYIRREWKMLQNLPKISVLNGSPLSRADLRAVNVNLCDMCCILSAKVPSNDDPTLADKEAILASLNIKAMTFDDTIGVLSQRGPEFDNLSATAGSPIVLQRRGSVYGANVPMITELVNDSNVQFLDQDDDDDPDTELYLTQPFACGTAFAVSVLDSLMSTTYFNQNALTLIRSLITGGATPELELILAEGAGLRGGYSTVESLSNRDRCRVGQISLYDGPLAQFGECGKYGDLFVAALKSYGMLCIGLYRFRDTSSSCDASSKRYVITNPPDDFSLLPTDQVFVLMQFDPGLEYKPPAVRAPSGGRGTNTQGSGVGGGGSNKDDNS</sequence>
<dbReference type="OrthoDB" id="10035564at2759"/>
<keyword evidence="9" id="KW-0630">Potassium</keyword>
<dbReference type="Gene3D" id="1.10.287.70">
    <property type="match status" value="1"/>
</dbReference>
<dbReference type="SUPFAM" id="SSF51735">
    <property type="entry name" value="NAD(P)-binding Rossmann-fold domains"/>
    <property type="match status" value="1"/>
</dbReference>
<dbReference type="PROSITE" id="PS51201">
    <property type="entry name" value="RCK_N"/>
    <property type="match status" value="2"/>
</dbReference>
<dbReference type="GO" id="GO:0050804">
    <property type="term" value="P:modulation of chemical synaptic transmission"/>
    <property type="evidence" value="ECO:0007669"/>
    <property type="project" value="UniProtKB-ARBA"/>
</dbReference>
<proteinExistence type="inferred from homology"/>
<evidence type="ECO:0000256" key="4">
    <source>
        <dbReference type="ARBA" id="ARBA00022553"/>
    </source>
</evidence>
<evidence type="ECO:0000256" key="17">
    <source>
        <dbReference type="SAM" id="MobiDB-lite"/>
    </source>
</evidence>
<feature type="compositionally biased region" description="Polar residues" evidence="17">
    <location>
        <begin position="759"/>
        <end position="773"/>
    </location>
</feature>
<comment type="similarity">
    <text evidence="16">Belongs to the potassium channel family. Calcium-activated (TC 1.A.1.3) subfamily. Slo sub-subfamily.</text>
</comment>
<evidence type="ECO:0000259" key="19">
    <source>
        <dbReference type="PROSITE" id="PS51201"/>
    </source>
</evidence>
<keyword evidence="8" id="KW-0851">Voltage-gated channel</keyword>
<dbReference type="SUPFAM" id="SSF81324">
    <property type="entry name" value="Voltage-gated potassium channels"/>
    <property type="match status" value="1"/>
</dbReference>
<dbReference type="PANTHER" id="PTHR10027:SF33">
    <property type="entry name" value="CALCIUM-ACTIVATED POTASSIUM CHANNEL SUBUNIT ALPHA-1-RELATED"/>
    <property type="match status" value="1"/>
</dbReference>
<dbReference type="InterPro" id="IPR047871">
    <property type="entry name" value="K_chnl_Slo-like"/>
</dbReference>
<dbReference type="Pfam" id="PF03493">
    <property type="entry name" value="BK_channel_a"/>
    <property type="match status" value="1"/>
</dbReference>
<keyword evidence="4" id="KW-0597">Phosphoprotein</keyword>
<keyword evidence="5 18" id="KW-0812">Transmembrane</keyword>
<feature type="transmembrane region" description="Helical" evidence="18">
    <location>
        <begin position="128"/>
        <end position="146"/>
    </location>
</feature>
<dbReference type="InterPro" id="IPR036291">
    <property type="entry name" value="NAD(P)-bd_dom_sf"/>
</dbReference>
<feature type="transmembrane region" description="Helical" evidence="18">
    <location>
        <begin position="286"/>
        <end position="305"/>
    </location>
</feature>
<dbReference type="FunFam" id="3.40.50.720:FF:001832">
    <property type="entry name" value="Calcium-activated potassium channel slowpoke-like Protein"/>
    <property type="match status" value="1"/>
</dbReference>
<gene>
    <name evidence="21" type="primary">slo</name>
</gene>
<dbReference type="PANTHER" id="PTHR10027">
    <property type="entry name" value="CALCIUM-ACTIVATED POTASSIUM CHANNEL ALPHA CHAIN"/>
    <property type="match status" value="1"/>
</dbReference>
<keyword evidence="11" id="KW-0406">Ion transport</keyword>
<reference evidence="21" key="1">
    <citation type="submission" date="2025-08" db="UniProtKB">
        <authorList>
            <consortium name="RefSeq"/>
        </authorList>
    </citation>
    <scope>IDENTIFICATION</scope>
    <source>
        <strain evidence="21">14028-0561.14</strain>
        <tissue evidence="21">Whole fly</tissue>
    </source>
</reference>
<dbReference type="GO" id="GO:0034702">
    <property type="term" value="C:monoatomic ion channel complex"/>
    <property type="evidence" value="ECO:0007669"/>
    <property type="project" value="UniProtKB-KW"/>
</dbReference>
<feature type="transmembrane region" description="Helical" evidence="18">
    <location>
        <begin position="312"/>
        <end position="330"/>
    </location>
</feature>
<evidence type="ECO:0000256" key="3">
    <source>
        <dbReference type="ARBA" id="ARBA00022538"/>
    </source>
</evidence>
<dbReference type="PRINTS" id="PR01449">
    <property type="entry name" value="BKCHANNELA"/>
</dbReference>
<dbReference type="Proteomes" id="UP001652661">
    <property type="component" value="Chromosome 3R"/>
</dbReference>
<feature type="region of interest" description="Disordered" evidence="17">
    <location>
        <begin position="1166"/>
        <end position="1197"/>
    </location>
</feature>
<comment type="subcellular location">
    <subcellularLocation>
        <location evidence="1">Membrane</location>
        <topology evidence="1">Multi-pass membrane protein</topology>
    </subcellularLocation>
</comment>
<protein>
    <recommendedName>
        <fullName evidence="14">BK channel</fullName>
    </recommendedName>
    <alternativeName>
        <fullName evidence="15">Maxi K channel</fullName>
    </alternativeName>
</protein>
<keyword evidence="7" id="KW-0106">Calcium</keyword>
<evidence type="ECO:0000256" key="12">
    <source>
        <dbReference type="ARBA" id="ARBA00023136"/>
    </source>
</evidence>
<evidence type="ECO:0000256" key="6">
    <source>
        <dbReference type="ARBA" id="ARBA00022826"/>
    </source>
</evidence>
<keyword evidence="12 18" id="KW-0472">Membrane</keyword>
<dbReference type="FunFam" id="1.10.287.70:FF:000015">
    <property type="entry name" value="Calcium-activated potassium channel subunit alpha-1 isoform X7"/>
    <property type="match status" value="1"/>
</dbReference>
<keyword evidence="13 21" id="KW-0407">Ion channel</keyword>
<evidence type="ECO:0000256" key="7">
    <source>
        <dbReference type="ARBA" id="ARBA00022837"/>
    </source>
</evidence>
<evidence type="ECO:0000256" key="1">
    <source>
        <dbReference type="ARBA" id="ARBA00004141"/>
    </source>
</evidence>
<dbReference type="PRINTS" id="PR00169">
    <property type="entry name" value="KCHANNEL"/>
</dbReference>
<dbReference type="AlphaFoldDB" id="A0A6P4IDC2"/>
<organism evidence="20 21">
    <name type="scientific">Drosophila kikkawai</name>
    <name type="common">Fruit fly</name>
    <dbReference type="NCBI Taxonomy" id="30033"/>
    <lineage>
        <taxon>Eukaryota</taxon>
        <taxon>Metazoa</taxon>
        <taxon>Ecdysozoa</taxon>
        <taxon>Arthropoda</taxon>
        <taxon>Hexapoda</taxon>
        <taxon>Insecta</taxon>
        <taxon>Pterygota</taxon>
        <taxon>Neoptera</taxon>
        <taxon>Endopterygota</taxon>
        <taxon>Diptera</taxon>
        <taxon>Brachycera</taxon>
        <taxon>Muscomorpha</taxon>
        <taxon>Ephydroidea</taxon>
        <taxon>Drosophilidae</taxon>
        <taxon>Drosophila</taxon>
        <taxon>Sophophora</taxon>
    </lineage>
</organism>
<dbReference type="RefSeq" id="XP_017020518.1">
    <property type="nucleotide sequence ID" value="XM_017165029.3"/>
</dbReference>
<evidence type="ECO:0000256" key="5">
    <source>
        <dbReference type="ARBA" id="ARBA00022692"/>
    </source>
</evidence>
<dbReference type="Pfam" id="PF22614">
    <property type="entry name" value="Slo-like_RCK"/>
    <property type="match status" value="2"/>
</dbReference>
<feature type="transmembrane region" description="Helical" evidence="18">
    <location>
        <begin position="167"/>
        <end position="185"/>
    </location>
</feature>
<dbReference type="InterPro" id="IPR003148">
    <property type="entry name" value="RCK_N"/>
</dbReference>
<keyword evidence="3" id="KW-0633">Potassium transport</keyword>
<dbReference type="Gene3D" id="3.40.50.720">
    <property type="entry name" value="NAD(P)-binding Rossmann-like Domain"/>
    <property type="match status" value="2"/>
</dbReference>
<evidence type="ECO:0000256" key="16">
    <source>
        <dbReference type="ARBA" id="ARBA00060897"/>
    </source>
</evidence>
<feature type="domain" description="RCK N-terminal" evidence="19">
    <location>
        <begin position="827"/>
        <end position="971"/>
    </location>
</feature>
<accession>A0A6P4IDC2</accession>
<dbReference type="InterPro" id="IPR005821">
    <property type="entry name" value="Ion_trans_dom"/>
</dbReference>
<dbReference type="Pfam" id="PF00520">
    <property type="entry name" value="Ion_trans"/>
    <property type="match status" value="1"/>
</dbReference>
<evidence type="ECO:0000313" key="20">
    <source>
        <dbReference type="Proteomes" id="UP001652661"/>
    </source>
</evidence>
<evidence type="ECO:0000256" key="2">
    <source>
        <dbReference type="ARBA" id="ARBA00022448"/>
    </source>
</evidence>
<feature type="transmembrane region" description="Helical" evidence="18">
    <location>
        <begin position="49"/>
        <end position="73"/>
    </location>
</feature>
<evidence type="ECO:0000256" key="10">
    <source>
        <dbReference type="ARBA" id="ARBA00022989"/>
    </source>
</evidence>
<dbReference type="InterPro" id="IPR048735">
    <property type="entry name" value="Slowpoke-like_C"/>
</dbReference>